<evidence type="ECO:0000256" key="3">
    <source>
        <dbReference type="ARBA" id="ARBA00023163"/>
    </source>
</evidence>
<evidence type="ECO:0000256" key="5">
    <source>
        <dbReference type="PROSITE-ProRule" id="PRU00267"/>
    </source>
</evidence>
<dbReference type="OrthoDB" id="6247875at2759"/>
<dbReference type="InterPro" id="IPR036910">
    <property type="entry name" value="HMG_box_dom_sf"/>
</dbReference>
<dbReference type="SUPFAM" id="SSF47095">
    <property type="entry name" value="HMG-box"/>
    <property type="match status" value="1"/>
</dbReference>
<dbReference type="GO" id="GO:0030154">
    <property type="term" value="P:cell differentiation"/>
    <property type="evidence" value="ECO:0007669"/>
    <property type="project" value="TreeGrafter"/>
</dbReference>
<dbReference type="CDD" id="cd22032">
    <property type="entry name" value="HMG-box_SoxF"/>
    <property type="match status" value="1"/>
</dbReference>
<feature type="region of interest" description="Disordered" evidence="6">
    <location>
        <begin position="651"/>
        <end position="677"/>
    </location>
</feature>
<dbReference type="GO" id="GO:0000978">
    <property type="term" value="F:RNA polymerase II cis-regulatory region sequence-specific DNA binding"/>
    <property type="evidence" value="ECO:0007669"/>
    <property type="project" value="TreeGrafter"/>
</dbReference>
<reference evidence="8 9" key="1">
    <citation type="submission" date="2014-07" db="EMBL/GenBank/DDBJ databases">
        <title>Genomic and transcriptomic analysis on Apis cerana provide comprehensive insights into honey bee biology.</title>
        <authorList>
            <person name="Diao Q."/>
            <person name="Sun L."/>
            <person name="Zheng H."/>
            <person name="Zheng H."/>
            <person name="Xu S."/>
            <person name="Wang S."/>
            <person name="Zeng Z."/>
            <person name="Hu F."/>
            <person name="Su S."/>
            <person name="Wu J."/>
        </authorList>
    </citation>
    <scope>NUCLEOTIDE SEQUENCE [LARGE SCALE GENOMIC DNA]</scope>
    <source>
        <tissue evidence="8">Pupae without intestine</tissue>
    </source>
</reference>
<dbReference type="GO" id="GO:0005634">
    <property type="term" value="C:nucleus"/>
    <property type="evidence" value="ECO:0007669"/>
    <property type="project" value="UniProtKB-UniRule"/>
</dbReference>
<evidence type="ECO:0000313" key="9">
    <source>
        <dbReference type="Proteomes" id="UP000242457"/>
    </source>
</evidence>
<evidence type="ECO:0000256" key="6">
    <source>
        <dbReference type="SAM" id="MobiDB-lite"/>
    </source>
</evidence>
<keyword evidence="1" id="KW-0805">Transcription regulation</keyword>
<feature type="DNA-binding region" description="HMG box" evidence="5">
    <location>
        <begin position="173"/>
        <end position="241"/>
    </location>
</feature>
<dbReference type="InterPro" id="IPR050140">
    <property type="entry name" value="SRY-related_HMG-box_TF-like"/>
</dbReference>
<evidence type="ECO:0000313" key="8">
    <source>
        <dbReference type="EMBL" id="PBC30735.1"/>
    </source>
</evidence>
<dbReference type="Pfam" id="PF00505">
    <property type="entry name" value="HMG_box"/>
    <property type="match status" value="1"/>
</dbReference>
<gene>
    <name evidence="8" type="ORF">APICC_08614</name>
</gene>
<feature type="region of interest" description="Disordered" evidence="6">
    <location>
        <begin position="235"/>
        <end position="377"/>
    </location>
</feature>
<name>A0A2A3EG54_APICC</name>
<evidence type="ECO:0000256" key="4">
    <source>
        <dbReference type="ARBA" id="ARBA00023242"/>
    </source>
</evidence>
<dbReference type="Proteomes" id="UP000242457">
    <property type="component" value="Unassembled WGS sequence"/>
</dbReference>
<feature type="compositionally biased region" description="Basic residues" evidence="6">
    <location>
        <begin position="240"/>
        <end position="252"/>
    </location>
</feature>
<keyword evidence="3" id="KW-0804">Transcription</keyword>
<feature type="compositionally biased region" description="Basic and acidic residues" evidence="6">
    <location>
        <begin position="360"/>
        <end position="377"/>
    </location>
</feature>
<dbReference type="Gene3D" id="1.10.30.10">
    <property type="entry name" value="High mobility group box domain"/>
    <property type="match status" value="1"/>
</dbReference>
<dbReference type="EMBL" id="KZ288254">
    <property type="protein sequence ID" value="PBC30735.1"/>
    <property type="molecule type" value="Genomic_DNA"/>
</dbReference>
<dbReference type="FunFam" id="1.10.30.10:FF:000008">
    <property type="entry name" value="transcription factor SOX-7"/>
    <property type="match status" value="1"/>
</dbReference>
<dbReference type="PANTHER" id="PTHR10270:SF317">
    <property type="entry name" value="TRANSCRIPTION FACTOR SOX-15-RELATED"/>
    <property type="match status" value="1"/>
</dbReference>
<feature type="compositionally biased region" description="Low complexity" evidence="6">
    <location>
        <begin position="656"/>
        <end position="676"/>
    </location>
</feature>
<sequence length="769" mass="85100">MDAHGWNLAEMCQRYHHAVPAAQNSSPARDPSAAIVQGLSTATHIDQASPSYSHYTMLDNYDRGEVTPPPVSSYGGSPGLLALHSSLYATPTSRAYDIESNIDGNDSSMPIDTQIISIPGMLSGPAQQRLEDMSWLASGPSLEYQQGISPIPAGVKMCHPGSTAQRSLKEQRIRRPMNAFMVWAKVERKKLADENPDLHNADLSKMLGKKWRGLTPQDRRPYVEEAERLRVIHMQEHPNYKYRPRRRKHAKRAPGAPSSPPSATNTTTNRSNPSGTTIHHSMSKMDSYQGIPQIPWGGHSPISSLYHQQQQQGIQEYKSESNSLYGSPYTPIIHSPDISPVASPEPDGDGTHLPSNQNPDPERDLMEGSSKQHSEISEQTKRYTFMSTDNQLHTGHAGGTSISSCQNSGAYTDTLTYKKSVSYLNFERQPSSIAAVGIANGMMVSCNKLRSGFENVGSVTGTFYPPVASPHDQSLQHYTSTQSSKTANYSMQSSVETNYNPVQCANRQQSMGIRGAAEGCSGVSHRYQMTHHQEYQTEGTSAGQQHPILGHMEAAMATTAEEEQQQTLQLEKYFKYSHPTSVAHTSLTSQNLLDSNHNYASDLRYYTPQQTQLDMSNSQCIVDDQAKDARCSNVGIAHGMEQYHQAMDVAKYPEHQQQQQQQQQPQQAQQAAQQPQNIEHVSKADDDFSVILADVRKTCYSLIDVGDGRAVIVIVDVANIGYLRKDERYCVAVRKKCGGLSLMAVEKKLGASVYEESGAYTHFCKHFRC</sequence>
<keyword evidence="9" id="KW-1185">Reference proteome</keyword>
<evidence type="ECO:0000256" key="1">
    <source>
        <dbReference type="ARBA" id="ARBA00023015"/>
    </source>
</evidence>
<keyword evidence="4 5" id="KW-0539">Nucleus</keyword>
<feature type="compositionally biased region" description="Low complexity" evidence="6">
    <location>
        <begin position="253"/>
        <end position="277"/>
    </location>
</feature>
<evidence type="ECO:0000259" key="7">
    <source>
        <dbReference type="PROSITE" id="PS50118"/>
    </source>
</evidence>
<keyword evidence="2 5" id="KW-0238">DNA-binding</keyword>
<dbReference type="SMART" id="SM00398">
    <property type="entry name" value="HMG"/>
    <property type="match status" value="1"/>
</dbReference>
<dbReference type="GO" id="GO:0001228">
    <property type="term" value="F:DNA-binding transcription activator activity, RNA polymerase II-specific"/>
    <property type="evidence" value="ECO:0007669"/>
    <property type="project" value="TreeGrafter"/>
</dbReference>
<proteinExistence type="predicted"/>
<feature type="domain" description="HMG box" evidence="7">
    <location>
        <begin position="173"/>
        <end position="241"/>
    </location>
</feature>
<dbReference type="STRING" id="94128.A0A2A3EG54"/>
<accession>A0A2A3EG54</accession>
<dbReference type="AlphaFoldDB" id="A0A2A3EG54"/>
<organism evidence="8 9">
    <name type="scientific">Apis cerana cerana</name>
    <name type="common">Oriental honeybee</name>
    <dbReference type="NCBI Taxonomy" id="94128"/>
    <lineage>
        <taxon>Eukaryota</taxon>
        <taxon>Metazoa</taxon>
        <taxon>Ecdysozoa</taxon>
        <taxon>Arthropoda</taxon>
        <taxon>Hexapoda</taxon>
        <taxon>Insecta</taxon>
        <taxon>Pterygota</taxon>
        <taxon>Neoptera</taxon>
        <taxon>Endopterygota</taxon>
        <taxon>Hymenoptera</taxon>
        <taxon>Apocrita</taxon>
        <taxon>Aculeata</taxon>
        <taxon>Apoidea</taxon>
        <taxon>Anthophila</taxon>
        <taxon>Apidae</taxon>
        <taxon>Apis</taxon>
    </lineage>
</organism>
<evidence type="ECO:0000256" key="2">
    <source>
        <dbReference type="ARBA" id="ARBA00023125"/>
    </source>
</evidence>
<protein>
    <submittedName>
        <fullName evidence="8">Transcription factor SOX-15</fullName>
    </submittedName>
</protein>
<dbReference type="InterPro" id="IPR009071">
    <property type="entry name" value="HMG_box_dom"/>
</dbReference>
<dbReference type="PROSITE" id="PS50118">
    <property type="entry name" value="HMG_BOX_2"/>
    <property type="match status" value="1"/>
</dbReference>
<dbReference type="PANTHER" id="PTHR10270">
    <property type="entry name" value="SOX TRANSCRIPTION FACTOR"/>
    <property type="match status" value="1"/>
</dbReference>